<feature type="region of interest" description="Disordered" evidence="1">
    <location>
        <begin position="57"/>
        <end position="263"/>
    </location>
</feature>
<feature type="compositionally biased region" description="Low complexity" evidence="1">
    <location>
        <begin position="121"/>
        <end position="138"/>
    </location>
</feature>
<evidence type="ECO:0000313" key="2">
    <source>
        <dbReference type="EMBL" id="KAK6000869.1"/>
    </source>
</evidence>
<dbReference type="EMBL" id="JASGXD010000016">
    <property type="protein sequence ID" value="KAK6000869.1"/>
    <property type="molecule type" value="Genomic_DNA"/>
</dbReference>
<accession>A0ABR0T919</accession>
<protein>
    <submittedName>
        <fullName evidence="2">Uncharacterized protein</fullName>
    </submittedName>
</protein>
<feature type="compositionally biased region" description="Low complexity" evidence="1">
    <location>
        <begin position="75"/>
        <end position="86"/>
    </location>
</feature>
<evidence type="ECO:0000313" key="3">
    <source>
        <dbReference type="Proteomes" id="UP001341245"/>
    </source>
</evidence>
<evidence type="ECO:0000256" key="1">
    <source>
        <dbReference type="SAM" id="MobiDB-lite"/>
    </source>
</evidence>
<dbReference type="Proteomes" id="UP001341245">
    <property type="component" value="Unassembled WGS sequence"/>
</dbReference>
<comment type="caution">
    <text evidence="2">The sequence shown here is derived from an EMBL/GenBank/DDBJ whole genome shotgun (WGS) entry which is preliminary data.</text>
</comment>
<sequence>MGMLSSGITAAGNVAGNAVGGVGTMIQNSGQAVGSGIEGSIKNWGDYINSYGDRAIAATAPNPGSGPKAVKKQKALPAPAKGAGAVTKQKALPAAPSSAQKALPAPASKPKTLGANTPSYAGAVKKTAVSAASKPKSAIGGSPSPSVAGLPKPSAPKPSVSSLPPVNPKPLQSLPPVNPKPLGNSTAGKVRISPASKPKTSGGLPKAPVDGLPKPPGVSGITKAPAAAAANGLPKVTSLPPANVPKPPSSGKVRIDPASRPKK</sequence>
<organism evidence="2 3">
    <name type="scientific">Aureobasidium pullulans</name>
    <name type="common">Black yeast</name>
    <name type="synonym">Pullularia pullulans</name>
    <dbReference type="NCBI Taxonomy" id="5580"/>
    <lineage>
        <taxon>Eukaryota</taxon>
        <taxon>Fungi</taxon>
        <taxon>Dikarya</taxon>
        <taxon>Ascomycota</taxon>
        <taxon>Pezizomycotina</taxon>
        <taxon>Dothideomycetes</taxon>
        <taxon>Dothideomycetidae</taxon>
        <taxon>Dothideales</taxon>
        <taxon>Saccotheciaceae</taxon>
        <taxon>Aureobasidium</taxon>
    </lineage>
</organism>
<feature type="compositionally biased region" description="Basic and acidic residues" evidence="1">
    <location>
        <begin position="253"/>
        <end position="263"/>
    </location>
</feature>
<gene>
    <name evidence="2" type="ORF">QM012_003594</name>
</gene>
<name>A0ABR0T919_AURPU</name>
<proteinExistence type="predicted"/>
<reference evidence="2 3" key="1">
    <citation type="submission" date="2023-11" db="EMBL/GenBank/DDBJ databases">
        <title>Draft genome sequence and annotation of the polyextremotolerant black yeast-like fungus Aureobasidium pullulans NRRL 62042.</title>
        <authorList>
            <person name="Dielentheis-Frenken M.R.E."/>
            <person name="Wibberg D."/>
            <person name="Blank L.M."/>
            <person name="Tiso T."/>
        </authorList>
    </citation>
    <scope>NUCLEOTIDE SEQUENCE [LARGE SCALE GENOMIC DNA]</scope>
    <source>
        <strain evidence="2 3">NRRL 62042</strain>
    </source>
</reference>
<keyword evidence="3" id="KW-1185">Reference proteome</keyword>